<sequence>MKDNRLPNLLLLVVLDAEPAATSFRWSFNSTPGIARDLTEFTEEVQSTSVLTYMPRVAADYGTIQAINISTQIRGLSMFFLSEAAGDNYFKIAKVMLHNSLGQKPA</sequence>
<dbReference type="AlphaFoldDB" id="A0A9N9SAU9"/>
<dbReference type="EMBL" id="OU896707">
    <property type="protein sequence ID" value="CAG9812933.1"/>
    <property type="molecule type" value="Genomic_DNA"/>
</dbReference>
<dbReference type="Proteomes" id="UP001153737">
    <property type="component" value="Chromosome 1"/>
</dbReference>
<name>A0A9N9SAU9_PHACE</name>
<organism evidence="1 2">
    <name type="scientific">Phaedon cochleariae</name>
    <name type="common">Mustard beetle</name>
    <dbReference type="NCBI Taxonomy" id="80249"/>
    <lineage>
        <taxon>Eukaryota</taxon>
        <taxon>Metazoa</taxon>
        <taxon>Ecdysozoa</taxon>
        <taxon>Arthropoda</taxon>
        <taxon>Hexapoda</taxon>
        <taxon>Insecta</taxon>
        <taxon>Pterygota</taxon>
        <taxon>Neoptera</taxon>
        <taxon>Endopterygota</taxon>
        <taxon>Coleoptera</taxon>
        <taxon>Polyphaga</taxon>
        <taxon>Cucujiformia</taxon>
        <taxon>Chrysomeloidea</taxon>
        <taxon>Chrysomelidae</taxon>
        <taxon>Chrysomelinae</taxon>
        <taxon>Chrysomelini</taxon>
        <taxon>Phaedon</taxon>
    </lineage>
</organism>
<protein>
    <submittedName>
        <fullName evidence="1">Uncharacterized protein</fullName>
    </submittedName>
</protein>
<accession>A0A9N9SAU9</accession>
<proteinExistence type="predicted"/>
<keyword evidence="2" id="KW-1185">Reference proteome</keyword>
<evidence type="ECO:0000313" key="2">
    <source>
        <dbReference type="Proteomes" id="UP001153737"/>
    </source>
</evidence>
<gene>
    <name evidence="1" type="ORF">PHAECO_LOCUS729</name>
</gene>
<dbReference type="OrthoDB" id="10048737at2759"/>
<reference evidence="1" key="1">
    <citation type="submission" date="2022-01" db="EMBL/GenBank/DDBJ databases">
        <authorList>
            <person name="King R."/>
        </authorList>
    </citation>
    <scope>NUCLEOTIDE SEQUENCE</scope>
</reference>
<reference evidence="1" key="2">
    <citation type="submission" date="2022-10" db="EMBL/GenBank/DDBJ databases">
        <authorList>
            <consortium name="ENA_rothamsted_submissions"/>
            <consortium name="culmorum"/>
            <person name="King R."/>
        </authorList>
    </citation>
    <scope>NUCLEOTIDE SEQUENCE</scope>
</reference>
<evidence type="ECO:0000313" key="1">
    <source>
        <dbReference type="EMBL" id="CAG9812933.1"/>
    </source>
</evidence>